<evidence type="ECO:0000313" key="7">
    <source>
        <dbReference type="EMBL" id="KAK0625798.1"/>
    </source>
</evidence>
<dbReference type="Pfam" id="PF07690">
    <property type="entry name" value="MFS_1"/>
    <property type="match status" value="1"/>
</dbReference>
<feature type="transmembrane region" description="Helical" evidence="6">
    <location>
        <begin position="448"/>
        <end position="472"/>
    </location>
</feature>
<evidence type="ECO:0000256" key="3">
    <source>
        <dbReference type="ARBA" id="ARBA00022989"/>
    </source>
</evidence>
<dbReference type="Gene3D" id="1.20.1250.20">
    <property type="entry name" value="MFS general substrate transporter like domains"/>
    <property type="match status" value="1"/>
</dbReference>
<dbReference type="EMBL" id="JAULSU010000002">
    <property type="protein sequence ID" value="KAK0625798.1"/>
    <property type="molecule type" value="Genomic_DNA"/>
</dbReference>
<dbReference type="Proteomes" id="UP001175000">
    <property type="component" value="Unassembled WGS sequence"/>
</dbReference>
<feature type="transmembrane region" description="Helical" evidence="6">
    <location>
        <begin position="392"/>
        <end position="410"/>
    </location>
</feature>
<evidence type="ECO:0000256" key="2">
    <source>
        <dbReference type="ARBA" id="ARBA00022692"/>
    </source>
</evidence>
<dbReference type="InterPro" id="IPR036259">
    <property type="entry name" value="MFS_trans_sf"/>
</dbReference>
<dbReference type="AlphaFoldDB" id="A0AA39X1Y1"/>
<keyword evidence="8" id="KW-1185">Reference proteome</keyword>
<feature type="transmembrane region" description="Helical" evidence="6">
    <location>
        <begin position="56"/>
        <end position="76"/>
    </location>
</feature>
<feature type="region of interest" description="Disordered" evidence="5">
    <location>
        <begin position="514"/>
        <end position="533"/>
    </location>
</feature>
<reference evidence="7" key="1">
    <citation type="submission" date="2023-06" db="EMBL/GenBank/DDBJ databases">
        <title>Genome-scale phylogeny and comparative genomics of the fungal order Sordariales.</title>
        <authorList>
            <consortium name="Lawrence Berkeley National Laboratory"/>
            <person name="Hensen N."/>
            <person name="Bonometti L."/>
            <person name="Westerberg I."/>
            <person name="Brannstrom I.O."/>
            <person name="Guillou S."/>
            <person name="Cros-Aarteil S."/>
            <person name="Calhoun S."/>
            <person name="Haridas S."/>
            <person name="Kuo A."/>
            <person name="Mondo S."/>
            <person name="Pangilinan J."/>
            <person name="Riley R."/>
            <person name="Labutti K."/>
            <person name="Andreopoulos B."/>
            <person name="Lipzen A."/>
            <person name="Chen C."/>
            <person name="Yanf M."/>
            <person name="Daum C."/>
            <person name="Ng V."/>
            <person name="Clum A."/>
            <person name="Steindorff A."/>
            <person name="Ohm R."/>
            <person name="Martin F."/>
            <person name="Silar P."/>
            <person name="Natvig D."/>
            <person name="Lalanne C."/>
            <person name="Gautier V."/>
            <person name="Ament-Velasquez S.L."/>
            <person name="Kruys A."/>
            <person name="Hutchinson M.I."/>
            <person name="Powell A.J."/>
            <person name="Barry K."/>
            <person name="Miller A.N."/>
            <person name="Grigoriev I.V."/>
            <person name="Debuchy R."/>
            <person name="Gladieux P."/>
            <person name="Thoren M.H."/>
            <person name="Johannesson H."/>
        </authorList>
    </citation>
    <scope>NUCLEOTIDE SEQUENCE</scope>
    <source>
        <strain evidence="7">CBS 606.72</strain>
    </source>
</reference>
<accession>A0AA39X1Y1</accession>
<feature type="transmembrane region" description="Helical" evidence="6">
    <location>
        <begin position="218"/>
        <end position="240"/>
    </location>
</feature>
<dbReference type="GO" id="GO:0016020">
    <property type="term" value="C:membrane"/>
    <property type="evidence" value="ECO:0007669"/>
    <property type="project" value="UniProtKB-SubCell"/>
</dbReference>
<feature type="transmembrane region" description="Helical" evidence="6">
    <location>
        <begin position="416"/>
        <end position="436"/>
    </location>
</feature>
<feature type="compositionally biased region" description="Basic and acidic residues" evidence="5">
    <location>
        <begin position="1"/>
        <end position="11"/>
    </location>
</feature>
<evidence type="ECO:0000313" key="8">
    <source>
        <dbReference type="Proteomes" id="UP001175000"/>
    </source>
</evidence>
<dbReference type="InterPro" id="IPR011701">
    <property type="entry name" value="MFS"/>
</dbReference>
<evidence type="ECO:0000256" key="1">
    <source>
        <dbReference type="ARBA" id="ARBA00004141"/>
    </source>
</evidence>
<comment type="subcellular location">
    <subcellularLocation>
        <location evidence="1">Membrane</location>
        <topology evidence="1">Multi-pass membrane protein</topology>
    </subcellularLocation>
</comment>
<feature type="transmembrane region" description="Helical" evidence="6">
    <location>
        <begin position="360"/>
        <end position="380"/>
    </location>
</feature>
<dbReference type="PANTHER" id="PTHR23507">
    <property type="entry name" value="ZGC:174356"/>
    <property type="match status" value="1"/>
</dbReference>
<keyword evidence="3 6" id="KW-1133">Transmembrane helix</keyword>
<evidence type="ECO:0000256" key="6">
    <source>
        <dbReference type="SAM" id="Phobius"/>
    </source>
</evidence>
<feature type="region of interest" description="Disordered" evidence="5">
    <location>
        <begin position="1"/>
        <end position="48"/>
    </location>
</feature>
<feature type="transmembrane region" description="Helical" evidence="6">
    <location>
        <begin position="122"/>
        <end position="143"/>
    </location>
</feature>
<dbReference type="PANTHER" id="PTHR23507:SF1">
    <property type="entry name" value="FI18259P1-RELATED"/>
    <property type="match status" value="1"/>
</dbReference>
<evidence type="ECO:0000256" key="4">
    <source>
        <dbReference type="ARBA" id="ARBA00023136"/>
    </source>
</evidence>
<organism evidence="7 8">
    <name type="scientific">Immersiella caudata</name>
    <dbReference type="NCBI Taxonomy" id="314043"/>
    <lineage>
        <taxon>Eukaryota</taxon>
        <taxon>Fungi</taxon>
        <taxon>Dikarya</taxon>
        <taxon>Ascomycota</taxon>
        <taxon>Pezizomycotina</taxon>
        <taxon>Sordariomycetes</taxon>
        <taxon>Sordariomycetidae</taxon>
        <taxon>Sordariales</taxon>
        <taxon>Lasiosphaeriaceae</taxon>
        <taxon>Immersiella</taxon>
    </lineage>
</organism>
<evidence type="ECO:0000256" key="5">
    <source>
        <dbReference type="SAM" id="MobiDB-lite"/>
    </source>
</evidence>
<proteinExistence type="predicted"/>
<feature type="transmembrane region" description="Helical" evidence="6">
    <location>
        <begin position="484"/>
        <end position="504"/>
    </location>
</feature>
<protein>
    <submittedName>
        <fullName evidence="7">Major facilitator superfamily domain-containing protein</fullName>
    </submittedName>
</protein>
<dbReference type="GO" id="GO:0022857">
    <property type="term" value="F:transmembrane transporter activity"/>
    <property type="evidence" value="ECO:0007669"/>
    <property type="project" value="InterPro"/>
</dbReference>
<name>A0AA39X1Y1_9PEZI</name>
<dbReference type="SUPFAM" id="SSF103473">
    <property type="entry name" value="MFS general substrate transporter"/>
    <property type="match status" value="1"/>
</dbReference>
<comment type="caution">
    <text evidence="7">The sequence shown here is derived from an EMBL/GenBank/DDBJ whole genome shotgun (WGS) entry which is preliminary data.</text>
</comment>
<feature type="transmembrane region" description="Helical" evidence="6">
    <location>
        <begin position="315"/>
        <end position="340"/>
    </location>
</feature>
<feature type="transmembrane region" description="Helical" evidence="6">
    <location>
        <begin position="246"/>
        <end position="267"/>
    </location>
</feature>
<keyword evidence="2 6" id="KW-0812">Transmembrane</keyword>
<keyword evidence="4 6" id="KW-0472">Membrane</keyword>
<gene>
    <name evidence="7" type="ORF">B0T14DRAFT_425088</name>
</gene>
<sequence length="533" mass="57196">MTRTHEPDERAPLLGSNGHANNHPQSDDDINPLQSHIPESHSLPPATAPIPPSRRIAVITLLSVLSIALALCGTLATTAVLQDLEDIICRRVHGPAFPLPGVAFEDDPCKDDEIMSEITMLMGWYSVFALLPGLVLAVPFGAVADRYGRVVVLGLSLLGVTINTCWIFFVCLMDGAMDLRFVWLGNLAGVIGGGPMVFTSMMYTAIADVSTDEQRTAMFFYIGAVLMGGSLVSHPITYLAMQVGTWFAWTAGLSLCAGATVVVFCMPETLDKTAAAKVDPVPLTETERLPLLDRAKAVSVHTFRVIRWLFWEQRLVGFLLLSLTFEILGKGATAAIQQLYISKRYHLTFAEADLMDTVSLIAILVVLTIILPYLSHFLLAHGWSSRAKDLRLAQGSALLTALGCLLMAVAETIPVVSVALVIYSLGVGYTFMIRGLMTSLAGGKDIGLLYSSIGFVEAVALMSAAPFYSYLFKIGMSWGGRWVGLPYLVAGVILVGAAFLVGGIKGAYVDVEDEGETSEGNGASRESEENGGV</sequence>
<feature type="transmembrane region" description="Helical" evidence="6">
    <location>
        <begin position="181"/>
        <end position="206"/>
    </location>
</feature>
<feature type="transmembrane region" description="Helical" evidence="6">
    <location>
        <begin position="150"/>
        <end position="169"/>
    </location>
</feature>